<feature type="domain" description="DinB-like" evidence="1">
    <location>
        <begin position="49"/>
        <end position="163"/>
    </location>
</feature>
<dbReference type="EMBL" id="JAFMYU010000002">
    <property type="protein sequence ID" value="MBO0930038.1"/>
    <property type="molecule type" value="Genomic_DNA"/>
</dbReference>
<accession>A0A939JY66</accession>
<sequence>MNKTAITVMPGYFDRYINLVPNVDLLDALEQQASLESVLPAETMTGLGDFVYAPGKWTAKDIVQHLIDTERIMAYRALRFARADSTSLPGFEEDDFARSAHASRRTIPDLYAEFDAVRQATLAMYRSFDEEMLQRTGICAGQTMSVLALGFVLVGHPMHHARVVRDRYLS</sequence>
<name>A0A939JY66_9BACT</name>
<keyword evidence="3" id="KW-1185">Reference proteome</keyword>
<evidence type="ECO:0000313" key="3">
    <source>
        <dbReference type="Proteomes" id="UP000664795"/>
    </source>
</evidence>
<protein>
    <submittedName>
        <fullName evidence="2">DinB family protein</fullName>
    </submittedName>
</protein>
<reference evidence="2 3" key="1">
    <citation type="submission" date="2021-03" db="EMBL/GenBank/DDBJ databases">
        <title>Fibrella sp. HMF5036 genome sequencing and assembly.</title>
        <authorList>
            <person name="Kang H."/>
            <person name="Kim H."/>
            <person name="Bae S."/>
            <person name="Joh K."/>
        </authorList>
    </citation>
    <scope>NUCLEOTIDE SEQUENCE [LARGE SCALE GENOMIC DNA]</scope>
    <source>
        <strain evidence="2 3">HMF5036</strain>
    </source>
</reference>
<evidence type="ECO:0000259" key="1">
    <source>
        <dbReference type="Pfam" id="PF12867"/>
    </source>
</evidence>
<dbReference type="RefSeq" id="WP_207334004.1">
    <property type="nucleotide sequence ID" value="NZ_JAFMYU010000002.1"/>
</dbReference>
<comment type="caution">
    <text evidence="2">The sequence shown here is derived from an EMBL/GenBank/DDBJ whole genome shotgun (WGS) entry which is preliminary data.</text>
</comment>
<dbReference type="Pfam" id="PF12867">
    <property type="entry name" value="DinB_2"/>
    <property type="match status" value="1"/>
</dbReference>
<evidence type="ECO:0000313" key="2">
    <source>
        <dbReference type="EMBL" id="MBO0930038.1"/>
    </source>
</evidence>
<dbReference type="Gene3D" id="1.20.120.450">
    <property type="entry name" value="dinb family like domain"/>
    <property type="match status" value="1"/>
</dbReference>
<gene>
    <name evidence="2" type="ORF">J2I48_03490</name>
</gene>
<dbReference type="InterPro" id="IPR024775">
    <property type="entry name" value="DinB-like"/>
</dbReference>
<dbReference type="SUPFAM" id="SSF109854">
    <property type="entry name" value="DinB/YfiT-like putative metalloenzymes"/>
    <property type="match status" value="1"/>
</dbReference>
<dbReference type="AlphaFoldDB" id="A0A939JY66"/>
<dbReference type="InterPro" id="IPR034660">
    <property type="entry name" value="DinB/YfiT-like"/>
</dbReference>
<dbReference type="Proteomes" id="UP000664795">
    <property type="component" value="Unassembled WGS sequence"/>
</dbReference>
<organism evidence="2 3">
    <name type="scientific">Fibrella aquatilis</name>
    <dbReference type="NCBI Taxonomy" id="2817059"/>
    <lineage>
        <taxon>Bacteria</taxon>
        <taxon>Pseudomonadati</taxon>
        <taxon>Bacteroidota</taxon>
        <taxon>Cytophagia</taxon>
        <taxon>Cytophagales</taxon>
        <taxon>Spirosomataceae</taxon>
        <taxon>Fibrella</taxon>
    </lineage>
</organism>
<proteinExistence type="predicted"/>